<evidence type="ECO:0000256" key="1">
    <source>
        <dbReference type="ARBA" id="ARBA00006817"/>
    </source>
</evidence>
<keyword evidence="4" id="KW-1185">Reference proteome</keyword>
<dbReference type="Pfam" id="PF08327">
    <property type="entry name" value="AHSA1"/>
    <property type="match status" value="1"/>
</dbReference>
<accession>A0A372GGQ8</accession>
<dbReference type="InterPro" id="IPR013538">
    <property type="entry name" value="ASHA1/2-like_C"/>
</dbReference>
<dbReference type="InterPro" id="IPR023393">
    <property type="entry name" value="START-like_dom_sf"/>
</dbReference>
<evidence type="ECO:0000313" key="4">
    <source>
        <dbReference type="Proteomes" id="UP000262882"/>
    </source>
</evidence>
<feature type="domain" description="Activator of Hsp90 ATPase homologue 1/2-like C-terminal" evidence="2">
    <location>
        <begin position="22"/>
        <end position="153"/>
    </location>
</feature>
<protein>
    <submittedName>
        <fullName evidence="3">ATPase</fullName>
    </submittedName>
</protein>
<comment type="similarity">
    <text evidence="1">Belongs to the AHA1 family.</text>
</comment>
<comment type="caution">
    <text evidence="3">The sequence shown here is derived from an EMBL/GenBank/DDBJ whole genome shotgun (WGS) entry which is preliminary data.</text>
</comment>
<gene>
    <name evidence="3" type="ORF">D0T12_13450</name>
</gene>
<evidence type="ECO:0000313" key="3">
    <source>
        <dbReference type="EMBL" id="RFS84558.1"/>
    </source>
</evidence>
<sequence length="159" mass="17856">MAPVTVATPSDRAIVMTRTFAAPRALVFAAWTKPDLVSRWYGARGWDIVSAAIDLRVGGSWRFVWRGPEGESMAAGGVYREITPPERLVYTESFDEAWYSGEAVVTHDFTERDGTTILDTTFLFDSRETRDRVIESPMDRGVAEGYDRLDDVLRELKGT</sequence>
<proteinExistence type="inferred from homology"/>
<dbReference type="SUPFAM" id="SSF55961">
    <property type="entry name" value="Bet v1-like"/>
    <property type="match status" value="1"/>
</dbReference>
<name>A0A372GGQ8_9ACTN</name>
<reference evidence="3 4" key="1">
    <citation type="submission" date="2018-08" db="EMBL/GenBank/DDBJ databases">
        <title>Actinomadura spongicola sp. nov., isolated from marine sponge Leucetta chagosensis.</title>
        <authorList>
            <person name="Li L."/>
            <person name="Lin H.W."/>
        </authorList>
    </citation>
    <scope>NUCLEOTIDE SEQUENCE [LARGE SCALE GENOMIC DNA]</scope>
    <source>
        <strain evidence="3 4">LHW52907</strain>
    </source>
</reference>
<organism evidence="3 4">
    <name type="scientific">Actinomadura spongiicola</name>
    <dbReference type="NCBI Taxonomy" id="2303421"/>
    <lineage>
        <taxon>Bacteria</taxon>
        <taxon>Bacillati</taxon>
        <taxon>Actinomycetota</taxon>
        <taxon>Actinomycetes</taxon>
        <taxon>Streptosporangiales</taxon>
        <taxon>Thermomonosporaceae</taxon>
        <taxon>Actinomadura</taxon>
    </lineage>
</organism>
<dbReference type="CDD" id="cd07826">
    <property type="entry name" value="SRPBCC_CalC_Aha1-like_9"/>
    <property type="match status" value="1"/>
</dbReference>
<evidence type="ECO:0000259" key="2">
    <source>
        <dbReference type="Pfam" id="PF08327"/>
    </source>
</evidence>
<dbReference type="EMBL" id="QVNQ01000004">
    <property type="protein sequence ID" value="RFS84558.1"/>
    <property type="molecule type" value="Genomic_DNA"/>
</dbReference>
<dbReference type="RefSeq" id="WP_117399900.1">
    <property type="nucleotide sequence ID" value="NZ_QVNQ01000004.1"/>
</dbReference>
<dbReference type="OrthoDB" id="5185819at2"/>
<dbReference type="Gene3D" id="3.30.530.20">
    <property type="match status" value="1"/>
</dbReference>
<dbReference type="AlphaFoldDB" id="A0A372GGQ8"/>
<dbReference type="Proteomes" id="UP000262882">
    <property type="component" value="Unassembled WGS sequence"/>
</dbReference>